<feature type="compositionally biased region" description="Polar residues" evidence="1">
    <location>
        <begin position="14"/>
        <end position="23"/>
    </location>
</feature>
<dbReference type="PaxDb" id="35128-Thaps4229"/>
<feature type="compositionally biased region" description="Basic residues" evidence="1">
    <location>
        <begin position="1"/>
        <end position="10"/>
    </location>
</feature>
<reference evidence="2 3" key="1">
    <citation type="journal article" date="2004" name="Science">
        <title>The genome of the diatom Thalassiosira pseudonana: ecology, evolution, and metabolism.</title>
        <authorList>
            <person name="Armbrust E.V."/>
            <person name="Berges J.A."/>
            <person name="Bowler C."/>
            <person name="Green B.R."/>
            <person name="Martinez D."/>
            <person name="Putnam N.H."/>
            <person name="Zhou S."/>
            <person name="Allen A.E."/>
            <person name="Apt K.E."/>
            <person name="Bechner M."/>
            <person name="Brzezinski M.A."/>
            <person name="Chaal B.K."/>
            <person name="Chiovitti A."/>
            <person name="Davis A.K."/>
            <person name="Demarest M.S."/>
            <person name="Detter J.C."/>
            <person name="Glavina T."/>
            <person name="Goodstein D."/>
            <person name="Hadi M.Z."/>
            <person name="Hellsten U."/>
            <person name="Hildebrand M."/>
            <person name="Jenkins B.D."/>
            <person name="Jurka J."/>
            <person name="Kapitonov V.V."/>
            <person name="Kroger N."/>
            <person name="Lau W.W."/>
            <person name="Lane T.W."/>
            <person name="Larimer F.W."/>
            <person name="Lippmeier J.C."/>
            <person name="Lucas S."/>
            <person name="Medina M."/>
            <person name="Montsant A."/>
            <person name="Obornik M."/>
            <person name="Parker M.S."/>
            <person name="Palenik B."/>
            <person name="Pazour G.J."/>
            <person name="Richardson P.M."/>
            <person name="Rynearson T.A."/>
            <person name="Saito M.A."/>
            <person name="Schwartz D.C."/>
            <person name="Thamatrakoln K."/>
            <person name="Valentin K."/>
            <person name="Vardi A."/>
            <person name="Wilkerson F.P."/>
            <person name="Rokhsar D.S."/>
        </authorList>
    </citation>
    <scope>NUCLEOTIDE SEQUENCE [LARGE SCALE GENOMIC DNA]</scope>
    <source>
        <strain evidence="2 3">CCMP1335</strain>
    </source>
</reference>
<feature type="compositionally biased region" description="Basic and acidic residues" evidence="1">
    <location>
        <begin position="744"/>
        <end position="773"/>
    </location>
</feature>
<feature type="region of interest" description="Disordered" evidence="1">
    <location>
        <begin position="630"/>
        <end position="664"/>
    </location>
</feature>
<feature type="region of interest" description="Disordered" evidence="1">
    <location>
        <begin position="91"/>
        <end position="374"/>
    </location>
</feature>
<protein>
    <submittedName>
        <fullName evidence="2">Uncharacterized protein</fullName>
    </submittedName>
</protein>
<feature type="compositionally biased region" description="Low complexity" evidence="1">
    <location>
        <begin position="420"/>
        <end position="433"/>
    </location>
</feature>
<feature type="compositionally biased region" description="Polar residues" evidence="1">
    <location>
        <begin position="339"/>
        <end position="365"/>
    </location>
</feature>
<dbReference type="GeneID" id="7447461"/>
<reference evidence="2 3" key="2">
    <citation type="journal article" date="2008" name="Nature">
        <title>The Phaeodactylum genome reveals the evolutionary history of diatom genomes.</title>
        <authorList>
            <person name="Bowler C."/>
            <person name="Allen A.E."/>
            <person name="Badger J.H."/>
            <person name="Grimwood J."/>
            <person name="Jabbari K."/>
            <person name="Kuo A."/>
            <person name="Maheswari U."/>
            <person name="Martens C."/>
            <person name="Maumus F."/>
            <person name="Otillar R.P."/>
            <person name="Rayko E."/>
            <person name="Salamov A."/>
            <person name="Vandepoele K."/>
            <person name="Beszteri B."/>
            <person name="Gruber A."/>
            <person name="Heijde M."/>
            <person name="Katinka M."/>
            <person name="Mock T."/>
            <person name="Valentin K."/>
            <person name="Verret F."/>
            <person name="Berges J.A."/>
            <person name="Brownlee C."/>
            <person name="Cadoret J.P."/>
            <person name="Chiovitti A."/>
            <person name="Choi C.J."/>
            <person name="Coesel S."/>
            <person name="De Martino A."/>
            <person name="Detter J.C."/>
            <person name="Durkin C."/>
            <person name="Falciatore A."/>
            <person name="Fournet J."/>
            <person name="Haruta M."/>
            <person name="Huysman M.J."/>
            <person name="Jenkins B.D."/>
            <person name="Jiroutova K."/>
            <person name="Jorgensen R.E."/>
            <person name="Joubert Y."/>
            <person name="Kaplan A."/>
            <person name="Kroger N."/>
            <person name="Kroth P.G."/>
            <person name="La Roche J."/>
            <person name="Lindquist E."/>
            <person name="Lommer M."/>
            <person name="Martin-Jezequel V."/>
            <person name="Lopez P.J."/>
            <person name="Lucas S."/>
            <person name="Mangogna M."/>
            <person name="McGinnis K."/>
            <person name="Medlin L.K."/>
            <person name="Montsant A."/>
            <person name="Oudot-Le Secq M.P."/>
            <person name="Napoli C."/>
            <person name="Obornik M."/>
            <person name="Parker M.S."/>
            <person name="Petit J.L."/>
            <person name="Porcel B.M."/>
            <person name="Poulsen N."/>
            <person name="Robison M."/>
            <person name="Rychlewski L."/>
            <person name="Rynearson T.A."/>
            <person name="Schmutz J."/>
            <person name="Shapiro H."/>
            <person name="Siaut M."/>
            <person name="Stanley M."/>
            <person name="Sussman M.R."/>
            <person name="Taylor A.R."/>
            <person name="Vardi A."/>
            <person name="von Dassow P."/>
            <person name="Vyverman W."/>
            <person name="Willis A."/>
            <person name="Wyrwicz L.S."/>
            <person name="Rokhsar D.S."/>
            <person name="Weissenbach J."/>
            <person name="Armbrust E.V."/>
            <person name="Green B.R."/>
            <person name="Van de Peer Y."/>
            <person name="Grigoriev I.V."/>
        </authorList>
    </citation>
    <scope>NUCLEOTIDE SEQUENCE [LARGE SCALE GENOMIC DNA]</scope>
    <source>
        <strain evidence="2 3">CCMP1335</strain>
    </source>
</reference>
<feature type="region of interest" description="Disordered" evidence="1">
    <location>
        <begin position="729"/>
        <end position="789"/>
    </location>
</feature>
<dbReference type="eggNOG" id="ENOG502STWG">
    <property type="taxonomic scope" value="Eukaryota"/>
</dbReference>
<feature type="compositionally biased region" description="Basic and acidic residues" evidence="1">
    <location>
        <begin position="194"/>
        <end position="205"/>
    </location>
</feature>
<feature type="compositionally biased region" description="Low complexity" evidence="1">
    <location>
        <begin position="143"/>
        <end position="155"/>
    </location>
</feature>
<feature type="region of interest" description="Disordered" evidence="1">
    <location>
        <begin position="585"/>
        <end position="608"/>
    </location>
</feature>
<keyword evidence="3" id="KW-1185">Reference proteome</keyword>
<dbReference type="AlphaFoldDB" id="B8C1A3"/>
<dbReference type="EMBL" id="CM000641">
    <property type="protein sequence ID" value="EED92743.1"/>
    <property type="molecule type" value="Genomic_DNA"/>
</dbReference>
<feature type="compositionally biased region" description="Polar residues" evidence="1">
    <location>
        <begin position="156"/>
        <end position="168"/>
    </location>
</feature>
<dbReference type="HOGENOM" id="CLU_355859_0_0_1"/>
<organism evidence="2 3">
    <name type="scientific">Thalassiosira pseudonana</name>
    <name type="common">Marine diatom</name>
    <name type="synonym">Cyclotella nana</name>
    <dbReference type="NCBI Taxonomy" id="35128"/>
    <lineage>
        <taxon>Eukaryota</taxon>
        <taxon>Sar</taxon>
        <taxon>Stramenopiles</taxon>
        <taxon>Ochrophyta</taxon>
        <taxon>Bacillariophyta</taxon>
        <taxon>Coscinodiscophyceae</taxon>
        <taxon>Thalassiosirophycidae</taxon>
        <taxon>Thalassiosirales</taxon>
        <taxon>Thalassiosiraceae</taxon>
        <taxon>Thalassiosira</taxon>
    </lineage>
</organism>
<dbReference type="Proteomes" id="UP000001449">
    <property type="component" value="Chromosome 4"/>
</dbReference>
<feature type="region of interest" description="Disordered" evidence="1">
    <location>
        <begin position="1"/>
        <end position="52"/>
    </location>
</feature>
<evidence type="ECO:0000313" key="2">
    <source>
        <dbReference type="EMBL" id="EED92743.1"/>
    </source>
</evidence>
<sequence>MTTRSKRSPAKKGATSSNKATSLKSEEGGSNDKATEMEFQMNNTTKDTDDDVVADKELIATSKSKEKQLHSPLLDRLAAIAEAESESIKKELGESLDRRSPSNSSLSSKSSGDGEQGGVSMASSAASRTASAVGADPANERTSPSSGACASASSSIDTTKQRPPSHQAPSPPYVKYHPPVHPSYLPPHMANTKDNNKTDGGDEATKKRKLEKCKDNDAEHNDDDDMTIEQKASAELTINAPNNNDSNDDEPLEKKVKSAPVENNENKKIEGAKQSKKDTVVDKAGKDAKKKSLDRSISEIVTPSPRGIGPDGVKPNAVVSSVATDSDIEAEKPVEVKSSAESTTNADATLSNNKQASDQKSTTPPLATMPPPNWGYGYPHHHSGFSHPAPSYPHHHSAYFQSPPRPGVVPSSVAKKQDSESGSSPQSTTPQSPHARHPTHYYPPPPPPHYGHHHPYGPPPSYLHHPYHHAHRLPPIIASTVGSTTSLLSTKLQLAESNNAEAKSVVGSSPGASKIVGTPALTSEEAVAGGSQNKGRCIHVWGSMLVNFIGKQGGTGADPYAAIQPTNVPLPCFHQLVNFPEFLSQKSPSNAKQTEDKSQAKSAAGDTGSTKNCVMCGTNCHFVSRPLGCSSSASKTKSKKEEAPSTPSTPSGSPSSAKSPPITTPYIIPRQNKELCTSCDVKVWLVRDLNLTIKWCKGCKNFRQWASFGEKSRATKCTKCRERQKEKYASQKGELKLKRQSVSAEKKTQAEKEFDSEESDHSNAESKSERASDDEIDAALGLKRMMSQN</sequence>
<evidence type="ECO:0000256" key="1">
    <source>
        <dbReference type="SAM" id="MobiDB-lite"/>
    </source>
</evidence>
<dbReference type="RefSeq" id="XP_002289206.1">
    <property type="nucleotide sequence ID" value="XM_002289170.1"/>
</dbReference>
<gene>
    <name evidence="2" type="ORF">THAPSDRAFT_4229</name>
</gene>
<feature type="compositionally biased region" description="Low complexity" evidence="1">
    <location>
        <begin position="101"/>
        <end position="113"/>
    </location>
</feature>
<feature type="region of interest" description="Disordered" evidence="1">
    <location>
        <begin position="387"/>
        <end position="463"/>
    </location>
</feature>
<feature type="compositionally biased region" description="Basic and acidic residues" evidence="1">
    <location>
        <begin position="264"/>
        <end position="297"/>
    </location>
</feature>
<proteinExistence type="predicted"/>
<dbReference type="InParanoid" id="B8C1A3"/>
<feature type="compositionally biased region" description="Low complexity" evidence="1">
    <location>
        <begin position="120"/>
        <end position="132"/>
    </location>
</feature>
<dbReference type="KEGG" id="tps:THAPSDRAFT_4229"/>
<feature type="compositionally biased region" description="Low complexity" evidence="1">
    <location>
        <begin position="644"/>
        <end position="661"/>
    </location>
</feature>
<feature type="compositionally biased region" description="Basic and acidic residues" evidence="1">
    <location>
        <begin position="91"/>
        <end position="100"/>
    </location>
</feature>
<evidence type="ECO:0000313" key="3">
    <source>
        <dbReference type="Proteomes" id="UP000001449"/>
    </source>
</evidence>
<accession>B8C1A3</accession>
<name>B8C1A3_THAPS</name>